<comment type="function">
    <text evidence="9">E3 ubiquitin-protein ligase that mediates ubiquitination oF target proteins. Depending on the associated E2 ligase, mediates 'Lys-27'-, 'Lys-29'-, 'Lys-48'- and/or 'Lys-63'-linked polyubiquitination of substrates. Part of a BAG6-dependent quality control process ensuring that proteins of the secretory pathway that are mislocalized to the cytosol are degraded by the proteasome. Probably acts by providing the ubiquitin ligase activity associated with the BAG6 complex and be responsible for ubiquitination of the hydrophobic mislocalized proteins and their targeting to the proteasome.</text>
</comment>
<dbReference type="EMBL" id="JANPWB010000016">
    <property type="protein sequence ID" value="KAJ1086114.1"/>
    <property type="molecule type" value="Genomic_DNA"/>
</dbReference>
<comment type="catalytic activity">
    <reaction evidence="1">
        <text>S-ubiquitinyl-[E2 ubiquitin-conjugating enzyme]-L-cysteine + [acceptor protein]-L-lysine = [E2 ubiquitin-conjugating enzyme]-L-cysteine + N(6)-ubiquitinyl-[acceptor protein]-L-lysine.</text>
        <dbReference type="EC" id="2.3.2.27"/>
    </reaction>
</comment>
<dbReference type="EC" id="2.3.2.27" evidence="3"/>
<feature type="region of interest" description="Disordered" evidence="11">
    <location>
        <begin position="141"/>
        <end position="164"/>
    </location>
</feature>
<gene>
    <name evidence="13" type="ORF">NDU88_006238</name>
</gene>
<dbReference type="SUPFAM" id="SSF57850">
    <property type="entry name" value="RING/U-box"/>
    <property type="match status" value="1"/>
</dbReference>
<dbReference type="InterPro" id="IPR013083">
    <property type="entry name" value="Znf_RING/FYVE/PHD"/>
</dbReference>
<evidence type="ECO:0000313" key="13">
    <source>
        <dbReference type="EMBL" id="KAJ1086114.1"/>
    </source>
</evidence>
<feature type="compositionally biased region" description="Low complexity" evidence="11">
    <location>
        <begin position="392"/>
        <end position="412"/>
    </location>
</feature>
<comment type="caution">
    <text evidence="13">The sequence shown here is derived from an EMBL/GenBank/DDBJ whole genome shotgun (WGS) entry which is preliminary data.</text>
</comment>
<dbReference type="InterPro" id="IPR039571">
    <property type="entry name" value="RNF126_RING-H2"/>
</dbReference>
<keyword evidence="6 10" id="KW-0863">Zinc-finger</keyword>
<dbReference type="GO" id="GO:0000209">
    <property type="term" value="P:protein polyubiquitination"/>
    <property type="evidence" value="ECO:0007669"/>
    <property type="project" value="UniProtKB-ARBA"/>
</dbReference>
<feature type="compositionally biased region" description="Polar residues" evidence="11">
    <location>
        <begin position="146"/>
        <end position="158"/>
    </location>
</feature>
<feature type="region of interest" description="Disordered" evidence="11">
    <location>
        <begin position="376"/>
        <end position="412"/>
    </location>
</feature>
<keyword evidence="8" id="KW-0862">Zinc</keyword>
<name>A0AAV7L6D9_PLEWA</name>
<dbReference type="PROSITE" id="PS50089">
    <property type="entry name" value="ZF_RING_2"/>
    <property type="match status" value="1"/>
</dbReference>
<evidence type="ECO:0000256" key="6">
    <source>
        <dbReference type="ARBA" id="ARBA00022771"/>
    </source>
</evidence>
<feature type="compositionally biased region" description="Basic and acidic residues" evidence="11">
    <location>
        <begin position="202"/>
        <end position="217"/>
    </location>
</feature>
<sequence length="412" mass="44821">MKGRRSPHCPGSPATLTGPDPGVQPLRPLSGSSAGRFSAQAVCAGVLGWGSRAGPSGAELLSGRHCRSPGHAQTFNRRSAAGTLDFHEQQRRFTCTLGRIVLGIVQWNWGRRDPSRVEASGRCAEYICPACESGFIEELPEETRNAENGSSSSAPGSDQNRHPFENLDQHMFSLPQGYGQIAFGIFDDTFEFPGFGSSTNPEDNRDTENRREREHQSRQRYGARQPRARLTARRTPGRQEGVPTLEGIIQQLVNGIIAPTAMPNLGMGPWGVLHSNPMDYAWGANGLDAIITQLLNQFENTGPPPADKDRIQALPTVQITKEHVDSVLECPVCKEDYNEGETVRQLPCNHLFHNDCIVPWLEQHDTCPVCRKSLTGQNTATNPPGLTGMNFSSSSSSSSSSSPSNENSTSNS</sequence>
<feature type="region of interest" description="Disordered" evidence="11">
    <location>
        <begin position="1"/>
        <end position="31"/>
    </location>
</feature>
<evidence type="ECO:0000256" key="3">
    <source>
        <dbReference type="ARBA" id="ARBA00012483"/>
    </source>
</evidence>
<dbReference type="SMART" id="SM00184">
    <property type="entry name" value="RING"/>
    <property type="match status" value="1"/>
</dbReference>
<dbReference type="InterPro" id="IPR001841">
    <property type="entry name" value="Znf_RING"/>
</dbReference>
<keyword evidence="7" id="KW-0833">Ubl conjugation pathway</keyword>
<dbReference type="FunFam" id="3.30.40.10:FF:000069">
    <property type="entry name" value="E3 ubiquitin-protein ligase RNF115"/>
    <property type="match status" value="1"/>
</dbReference>
<dbReference type="PANTHER" id="PTHR15710:SF21">
    <property type="entry name" value="E3 UBIQUITIN-PROTEIN LIGASE RNF126"/>
    <property type="match status" value="1"/>
</dbReference>
<evidence type="ECO:0000256" key="10">
    <source>
        <dbReference type="PROSITE-ProRule" id="PRU00175"/>
    </source>
</evidence>
<dbReference type="GO" id="GO:0005737">
    <property type="term" value="C:cytoplasm"/>
    <property type="evidence" value="ECO:0007669"/>
    <property type="project" value="TreeGrafter"/>
</dbReference>
<feature type="compositionally biased region" description="Basic residues" evidence="11">
    <location>
        <begin position="226"/>
        <end position="236"/>
    </location>
</feature>
<dbReference type="Gene3D" id="3.30.40.10">
    <property type="entry name" value="Zinc/RING finger domain, C3HC4 (zinc finger)"/>
    <property type="match status" value="1"/>
</dbReference>
<dbReference type="GO" id="GO:0008270">
    <property type="term" value="F:zinc ion binding"/>
    <property type="evidence" value="ECO:0007669"/>
    <property type="project" value="UniProtKB-KW"/>
</dbReference>
<feature type="region of interest" description="Disordered" evidence="11">
    <location>
        <begin position="193"/>
        <end position="240"/>
    </location>
</feature>
<reference evidence="13" key="1">
    <citation type="journal article" date="2022" name="bioRxiv">
        <title>Sequencing and chromosome-scale assembly of the giantPleurodeles waltlgenome.</title>
        <authorList>
            <person name="Brown T."/>
            <person name="Elewa A."/>
            <person name="Iarovenko S."/>
            <person name="Subramanian E."/>
            <person name="Araus A.J."/>
            <person name="Petzold A."/>
            <person name="Susuki M."/>
            <person name="Suzuki K.-i.T."/>
            <person name="Hayashi T."/>
            <person name="Toyoda A."/>
            <person name="Oliveira C."/>
            <person name="Osipova E."/>
            <person name="Leigh N.D."/>
            <person name="Simon A."/>
            <person name="Yun M.H."/>
        </authorList>
    </citation>
    <scope>NUCLEOTIDE SEQUENCE</scope>
    <source>
        <strain evidence="13">20211129_DDA</strain>
        <tissue evidence="13">Liver</tissue>
    </source>
</reference>
<dbReference type="AlphaFoldDB" id="A0AAV7L6D9"/>
<organism evidence="13 14">
    <name type="scientific">Pleurodeles waltl</name>
    <name type="common">Iberian ribbed newt</name>
    <dbReference type="NCBI Taxonomy" id="8319"/>
    <lineage>
        <taxon>Eukaryota</taxon>
        <taxon>Metazoa</taxon>
        <taxon>Chordata</taxon>
        <taxon>Craniata</taxon>
        <taxon>Vertebrata</taxon>
        <taxon>Euteleostomi</taxon>
        <taxon>Amphibia</taxon>
        <taxon>Batrachia</taxon>
        <taxon>Caudata</taxon>
        <taxon>Salamandroidea</taxon>
        <taxon>Salamandridae</taxon>
        <taxon>Pleurodelinae</taxon>
        <taxon>Pleurodeles</taxon>
    </lineage>
</organism>
<dbReference type="Pfam" id="PF13639">
    <property type="entry name" value="zf-RING_2"/>
    <property type="match status" value="1"/>
</dbReference>
<dbReference type="Proteomes" id="UP001066276">
    <property type="component" value="Chromosome 12"/>
</dbReference>
<comment type="pathway">
    <text evidence="2">Protein modification; protein ubiquitination.</text>
</comment>
<evidence type="ECO:0000256" key="5">
    <source>
        <dbReference type="ARBA" id="ARBA00022723"/>
    </source>
</evidence>
<evidence type="ECO:0000256" key="2">
    <source>
        <dbReference type="ARBA" id="ARBA00004906"/>
    </source>
</evidence>
<evidence type="ECO:0000256" key="9">
    <source>
        <dbReference type="ARBA" id="ARBA00058799"/>
    </source>
</evidence>
<feature type="domain" description="RING-type" evidence="12">
    <location>
        <begin position="330"/>
        <end position="371"/>
    </location>
</feature>
<dbReference type="CDD" id="cd16801">
    <property type="entry name" value="RING-H2_RNF126"/>
    <property type="match status" value="1"/>
</dbReference>
<evidence type="ECO:0000313" key="14">
    <source>
        <dbReference type="Proteomes" id="UP001066276"/>
    </source>
</evidence>
<evidence type="ECO:0000256" key="11">
    <source>
        <dbReference type="SAM" id="MobiDB-lite"/>
    </source>
</evidence>
<evidence type="ECO:0000259" key="12">
    <source>
        <dbReference type="PROSITE" id="PS50089"/>
    </source>
</evidence>
<keyword evidence="14" id="KW-1185">Reference proteome</keyword>
<evidence type="ECO:0000256" key="8">
    <source>
        <dbReference type="ARBA" id="ARBA00022833"/>
    </source>
</evidence>
<accession>A0AAV7L6D9</accession>
<dbReference type="GO" id="GO:0061630">
    <property type="term" value="F:ubiquitin protein ligase activity"/>
    <property type="evidence" value="ECO:0007669"/>
    <property type="project" value="UniProtKB-EC"/>
</dbReference>
<protein>
    <recommendedName>
        <fullName evidence="3">RING-type E3 ubiquitin transferase</fullName>
        <ecNumber evidence="3">2.3.2.27</ecNumber>
    </recommendedName>
</protein>
<dbReference type="PANTHER" id="PTHR15710">
    <property type="entry name" value="E3 UBIQUITIN-PROTEIN LIGASE PRAJA"/>
    <property type="match status" value="1"/>
</dbReference>
<keyword evidence="4" id="KW-0808">Transferase</keyword>
<evidence type="ECO:0000256" key="1">
    <source>
        <dbReference type="ARBA" id="ARBA00000900"/>
    </source>
</evidence>
<evidence type="ECO:0000256" key="4">
    <source>
        <dbReference type="ARBA" id="ARBA00022679"/>
    </source>
</evidence>
<keyword evidence="5" id="KW-0479">Metal-binding</keyword>
<evidence type="ECO:0000256" key="7">
    <source>
        <dbReference type="ARBA" id="ARBA00022786"/>
    </source>
</evidence>
<proteinExistence type="predicted"/>